<organism evidence="1 2">
    <name type="scientific">Solanum verrucosum</name>
    <dbReference type="NCBI Taxonomy" id="315347"/>
    <lineage>
        <taxon>Eukaryota</taxon>
        <taxon>Viridiplantae</taxon>
        <taxon>Streptophyta</taxon>
        <taxon>Embryophyta</taxon>
        <taxon>Tracheophyta</taxon>
        <taxon>Spermatophyta</taxon>
        <taxon>Magnoliopsida</taxon>
        <taxon>eudicotyledons</taxon>
        <taxon>Gunneridae</taxon>
        <taxon>Pentapetalae</taxon>
        <taxon>asterids</taxon>
        <taxon>lamiids</taxon>
        <taxon>Solanales</taxon>
        <taxon>Solanaceae</taxon>
        <taxon>Solanoideae</taxon>
        <taxon>Solaneae</taxon>
        <taxon>Solanum</taxon>
    </lineage>
</organism>
<sequence>MVSSCIVSLHLIFMPSQMRNKDDCASTSAFLIYLGKNLVSWSSKKQRSVARSSTEVEYRLVAYAIAEIQWIQNLLREIAVSLPRQPIVYCDNLCATYLAANPVFHSRMKHLEVDYHFVCTMVQNGQIQVSHISGKHQLVDLLTKALPSSLFADLRCKIGVSDRSPS</sequence>
<protein>
    <submittedName>
        <fullName evidence="1">Uncharacterized protein</fullName>
    </submittedName>
</protein>
<accession>A0AAF0UT77</accession>
<proteinExistence type="predicted"/>
<dbReference type="CDD" id="cd09272">
    <property type="entry name" value="RNase_HI_RT_Ty1"/>
    <property type="match status" value="1"/>
</dbReference>
<dbReference type="PANTHER" id="PTHR11439">
    <property type="entry name" value="GAG-POL-RELATED RETROTRANSPOSON"/>
    <property type="match status" value="1"/>
</dbReference>
<reference evidence="1" key="1">
    <citation type="submission" date="2023-08" db="EMBL/GenBank/DDBJ databases">
        <title>A de novo genome assembly of Solanum verrucosum Schlechtendal, a Mexican diploid species geographically isolated from the other diploid A-genome species in potato relatives.</title>
        <authorList>
            <person name="Hosaka K."/>
        </authorList>
    </citation>
    <scope>NUCLEOTIDE SEQUENCE</scope>
    <source>
        <tissue evidence="1">Young leaves</tissue>
    </source>
</reference>
<dbReference type="SUPFAM" id="SSF56672">
    <property type="entry name" value="DNA/RNA polymerases"/>
    <property type="match status" value="1"/>
</dbReference>
<dbReference type="InterPro" id="IPR043502">
    <property type="entry name" value="DNA/RNA_pol_sf"/>
</dbReference>
<dbReference type="PANTHER" id="PTHR11439:SF450">
    <property type="entry name" value="REVERSE TRANSCRIPTASE TY1_COPIA-TYPE DOMAIN-CONTAINING PROTEIN"/>
    <property type="match status" value="1"/>
</dbReference>
<dbReference type="AlphaFoldDB" id="A0AAF0UT77"/>
<dbReference type="EMBL" id="CP133621">
    <property type="protein sequence ID" value="WMV52162.1"/>
    <property type="molecule type" value="Genomic_DNA"/>
</dbReference>
<gene>
    <name evidence="1" type="ORF">MTR67_045547</name>
</gene>
<keyword evidence="2" id="KW-1185">Reference proteome</keyword>
<evidence type="ECO:0000313" key="1">
    <source>
        <dbReference type="EMBL" id="WMV52162.1"/>
    </source>
</evidence>
<evidence type="ECO:0000313" key="2">
    <source>
        <dbReference type="Proteomes" id="UP001234989"/>
    </source>
</evidence>
<name>A0AAF0UT77_SOLVR</name>
<dbReference type="Proteomes" id="UP001234989">
    <property type="component" value="Chromosome 10"/>
</dbReference>